<evidence type="ECO:0000313" key="1">
    <source>
        <dbReference type="EMBL" id="KAF5309065.1"/>
    </source>
</evidence>
<proteinExistence type="predicted"/>
<dbReference type="OrthoDB" id="3064716at2759"/>
<accession>A0A8H5APP9</accession>
<keyword evidence="2" id="KW-1185">Reference proteome</keyword>
<sequence>MSAQYELRQRIKDAIEPYIERTAFDDFIEYLPQTKATNLNITTSFGMEGVMRSFLALAGISVESSSSLRTT</sequence>
<gene>
    <name evidence="1" type="ORF">D9611_015093</name>
</gene>
<comment type="caution">
    <text evidence="1">The sequence shown here is derived from an EMBL/GenBank/DDBJ whole genome shotgun (WGS) entry which is preliminary data.</text>
</comment>
<organism evidence="1 2">
    <name type="scientific">Ephemerocybe angulata</name>
    <dbReference type="NCBI Taxonomy" id="980116"/>
    <lineage>
        <taxon>Eukaryota</taxon>
        <taxon>Fungi</taxon>
        <taxon>Dikarya</taxon>
        <taxon>Basidiomycota</taxon>
        <taxon>Agaricomycotina</taxon>
        <taxon>Agaricomycetes</taxon>
        <taxon>Agaricomycetidae</taxon>
        <taxon>Agaricales</taxon>
        <taxon>Agaricineae</taxon>
        <taxon>Psathyrellaceae</taxon>
        <taxon>Ephemerocybe</taxon>
    </lineage>
</organism>
<dbReference type="EMBL" id="JAACJK010000260">
    <property type="protein sequence ID" value="KAF5309065.1"/>
    <property type="molecule type" value="Genomic_DNA"/>
</dbReference>
<evidence type="ECO:0000313" key="2">
    <source>
        <dbReference type="Proteomes" id="UP000541558"/>
    </source>
</evidence>
<dbReference type="Proteomes" id="UP000541558">
    <property type="component" value="Unassembled WGS sequence"/>
</dbReference>
<name>A0A8H5APP9_9AGAR</name>
<dbReference type="AlphaFoldDB" id="A0A8H5APP9"/>
<reference evidence="1 2" key="1">
    <citation type="journal article" date="2020" name="ISME J.">
        <title>Uncovering the hidden diversity of litter-decomposition mechanisms in mushroom-forming fungi.</title>
        <authorList>
            <person name="Floudas D."/>
            <person name="Bentzer J."/>
            <person name="Ahren D."/>
            <person name="Johansson T."/>
            <person name="Persson P."/>
            <person name="Tunlid A."/>
        </authorList>
    </citation>
    <scope>NUCLEOTIDE SEQUENCE [LARGE SCALE GENOMIC DNA]</scope>
    <source>
        <strain evidence="1 2">CBS 175.51</strain>
    </source>
</reference>
<protein>
    <submittedName>
        <fullName evidence="1">Uncharacterized protein</fullName>
    </submittedName>
</protein>